<comment type="similarity">
    <text evidence="1">Belongs to the sigma-70 factor family. ECF subfamily.</text>
</comment>
<evidence type="ECO:0000313" key="8">
    <source>
        <dbReference type="EMBL" id="MFD2212297.1"/>
    </source>
</evidence>
<dbReference type="InterPro" id="IPR039425">
    <property type="entry name" value="RNA_pol_sigma-70-like"/>
</dbReference>
<sequence length="188" mass="21714">MKSNDKNFIQRLQRQQEDALEFIVDKYLSLIKGITYKILSPLENEGAIEECINDIFLSIWNNSNKFHGDSTDFKKWICAIAKFKAIDYYRKSSKKVEFTSDYMDLNPEKSVEDQLIMVEDKTELIKLINILEPVDRDIFIMKFFLGLNTGDISKKLGLTNTAIDNRIYRGKKKLNSKATNLNLGGSIL</sequence>
<accession>A0ABW5BQC6</accession>
<dbReference type="Gene3D" id="1.10.1740.10">
    <property type="match status" value="1"/>
</dbReference>
<gene>
    <name evidence="8" type="ORF">ACFSKK_01065</name>
</gene>
<dbReference type="InterPro" id="IPR013324">
    <property type="entry name" value="RNA_pol_sigma_r3/r4-like"/>
</dbReference>
<dbReference type="InterPro" id="IPR007627">
    <property type="entry name" value="RNA_pol_sigma70_r2"/>
</dbReference>
<reference evidence="9" key="1">
    <citation type="journal article" date="2019" name="Int. J. Syst. Evol. Microbiol.">
        <title>The Global Catalogue of Microorganisms (GCM) 10K type strain sequencing project: providing services to taxonomists for standard genome sequencing and annotation.</title>
        <authorList>
            <consortium name="The Broad Institute Genomics Platform"/>
            <consortium name="The Broad Institute Genome Sequencing Center for Infectious Disease"/>
            <person name="Wu L."/>
            <person name="Ma J."/>
        </authorList>
    </citation>
    <scope>NUCLEOTIDE SEQUENCE [LARGE SCALE GENOMIC DNA]</scope>
    <source>
        <strain evidence="9">CGMCC 1.15474</strain>
    </source>
</reference>
<proteinExistence type="inferred from homology"/>
<dbReference type="InterPro" id="IPR014284">
    <property type="entry name" value="RNA_pol_sigma-70_dom"/>
</dbReference>
<dbReference type="SUPFAM" id="SSF88659">
    <property type="entry name" value="Sigma3 and sigma4 domains of RNA polymerase sigma factors"/>
    <property type="match status" value="1"/>
</dbReference>
<evidence type="ECO:0000259" key="6">
    <source>
        <dbReference type="Pfam" id="PF04542"/>
    </source>
</evidence>
<comment type="caution">
    <text evidence="8">The sequence shown here is derived from an EMBL/GenBank/DDBJ whole genome shotgun (WGS) entry which is preliminary data.</text>
</comment>
<dbReference type="Pfam" id="PF04542">
    <property type="entry name" value="Sigma70_r2"/>
    <property type="match status" value="1"/>
</dbReference>
<evidence type="ECO:0000256" key="1">
    <source>
        <dbReference type="ARBA" id="ARBA00010641"/>
    </source>
</evidence>
<evidence type="ECO:0000256" key="2">
    <source>
        <dbReference type="ARBA" id="ARBA00023015"/>
    </source>
</evidence>
<name>A0ABW5BQC6_9BACI</name>
<dbReference type="NCBIfam" id="TIGR02937">
    <property type="entry name" value="sigma70-ECF"/>
    <property type="match status" value="1"/>
</dbReference>
<evidence type="ECO:0000259" key="7">
    <source>
        <dbReference type="Pfam" id="PF08281"/>
    </source>
</evidence>
<feature type="domain" description="RNA polymerase sigma factor 70 region 4 type 2" evidence="7">
    <location>
        <begin position="123"/>
        <end position="174"/>
    </location>
</feature>
<evidence type="ECO:0000313" key="9">
    <source>
        <dbReference type="Proteomes" id="UP001597318"/>
    </source>
</evidence>
<dbReference type="Pfam" id="PF08281">
    <property type="entry name" value="Sigma70_r4_2"/>
    <property type="match status" value="1"/>
</dbReference>
<dbReference type="InterPro" id="IPR036388">
    <property type="entry name" value="WH-like_DNA-bd_sf"/>
</dbReference>
<evidence type="ECO:0000256" key="4">
    <source>
        <dbReference type="ARBA" id="ARBA00023125"/>
    </source>
</evidence>
<evidence type="ECO:0000256" key="3">
    <source>
        <dbReference type="ARBA" id="ARBA00023082"/>
    </source>
</evidence>
<keyword evidence="5" id="KW-0804">Transcription</keyword>
<dbReference type="SUPFAM" id="SSF88946">
    <property type="entry name" value="Sigma2 domain of RNA polymerase sigma factors"/>
    <property type="match status" value="1"/>
</dbReference>
<keyword evidence="2" id="KW-0805">Transcription regulation</keyword>
<dbReference type="PANTHER" id="PTHR43133">
    <property type="entry name" value="RNA POLYMERASE ECF-TYPE SIGMA FACTO"/>
    <property type="match status" value="1"/>
</dbReference>
<feature type="domain" description="RNA polymerase sigma-70 region 2" evidence="6">
    <location>
        <begin position="24"/>
        <end position="93"/>
    </location>
</feature>
<dbReference type="EMBL" id="JBHUIK010000001">
    <property type="protein sequence ID" value="MFD2212297.1"/>
    <property type="molecule type" value="Genomic_DNA"/>
</dbReference>
<keyword evidence="9" id="KW-1185">Reference proteome</keyword>
<dbReference type="RefSeq" id="WP_379049508.1">
    <property type="nucleotide sequence ID" value="NZ_JBHUIK010000001.1"/>
</dbReference>
<organism evidence="8 9">
    <name type="scientific">Metabacillus endolithicus</name>
    <dbReference type="NCBI Taxonomy" id="1535204"/>
    <lineage>
        <taxon>Bacteria</taxon>
        <taxon>Bacillati</taxon>
        <taxon>Bacillota</taxon>
        <taxon>Bacilli</taxon>
        <taxon>Bacillales</taxon>
        <taxon>Bacillaceae</taxon>
        <taxon>Metabacillus</taxon>
    </lineage>
</organism>
<keyword evidence="3" id="KW-0731">Sigma factor</keyword>
<dbReference type="Gene3D" id="1.10.10.10">
    <property type="entry name" value="Winged helix-like DNA-binding domain superfamily/Winged helix DNA-binding domain"/>
    <property type="match status" value="1"/>
</dbReference>
<dbReference type="InterPro" id="IPR013325">
    <property type="entry name" value="RNA_pol_sigma_r2"/>
</dbReference>
<protein>
    <submittedName>
        <fullName evidence="8">Sigma-70 family RNA polymerase sigma factor</fullName>
    </submittedName>
</protein>
<dbReference type="PANTHER" id="PTHR43133:SF8">
    <property type="entry name" value="RNA POLYMERASE SIGMA FACTOR HI_1459-RELATED"/>
    <property type="match status" value="1"/>
</dbReference>
<dbReference type="Proteomes" id="UP001597318">
    <property type="component" value="Unassembled WGS sequence"/>
</dbReference>
<evidence type="ECO:0000256" key="5">
    <source>
        <dbReference type="ARBA" id="ARBA00023163"/>
    </source>
</evidence>
<dbReference type="InterPro" id="IPR013249">
    <property type="entry name" value="RNA_pol_sigma70_r4_t2"/>
</dbReference>
<keyword evidence="4" id="KW-0238">DNA-binding</keyword>